<name>A0A418KGK2_9ACTN</name>
<dbReference type="AlphaFoldDB" id="A0A418KGK2"/>
<proteinExistence type="predicted"/>
<comment type="caution">
    <text evidence="1">The sequence shown here is derived from an EMBL/GenBank/DDBJ whole genome shotgun (WGS) entry which is preliminary data.</text>
</comment>
<accession>A0A418KGK2</accession>
<sequence length="240" mass="25463">MTGVWSRSEVAGVEYLRHAVRTRWLTPDDDLRAVLREALPRLEPDDTVVLSEKAIVFLTGRAVPIEELRPGRLARLLARSVRPRPGSRGLSVPEKMQYVVRTTGGPRILAAALAGALTRPLGLRGVFYRVAGPVARDIDGGRPPYEHLVLPPLAAAEAAALCRELEAFLGAGVAIVDLNDYGGSIRAVSPRSLPADVLFAALAGNPLGQRTAGTPFGIVRALGSRPSAGPAQQAGRVAQH</sequence>
<dbReference type="Gene3D" id="3.30.1330.100">
    <property type="entry name" value="CofE-like"/>
    <property type="match status" value="1"/>
</dbReference>
<organism evidence="1 2">
    <name type="scientific">Jiangella rhizosphaerae</name>
    <dbReference type="NCBI Taxonomy" id="2293569"/>
    <lineage>
        <taxon>Bacteria</taxon>
        <taxon>Bacillati</taxon>
        <taxon>Actinomycetota</taxon>
        <taxon>Actinomycetes</taxon>
        <taxon>Jiangellales</taxon>
        <taxon>Jiangellaceae</taxon>
        <taxon>Jiangella</taxon>
    </lineage>
</organism>
<dbReference type="EMBL" id="QUAL01000433">
    <property type="protein sequence ID" value="RIQ11146.1"/>
    <property type="molecule type" value="Genomic_DNA"/>
</dbReference>
<dbReference type="RefSeq" id="WP_119663248.1">
    <property type="nucleotide sequence ID" value="NZ_QUAL01000433.1"/>
</dbReference>
<evidence type="ECO:0000313" key="1">
    <source>
        <dbReference type="EMBL" id="RIQ11146.1"/>
    </source>
</evidence>
<keyword evidence="2" id="KW-1185">Reference proteome</keyword>
<evidence type="ECO:0008006" key="3">
    <source>
        <dbReference type="Google" id="ProtNLM"/>
    </source>
</evidence>
<dbReference type="Proteomes" id="UP000284057">
    <property type="component" value="Unassembled WGS sequence"/>
</dbReference>
<reference evidence="1 2" key="1">
    <citation type="submission" date="2018-09" db="EMBL/GenBank/DDBJ databases">
        <title>Isolation, diversity and antifungal activity of actinobacteria from wheat.</title>
        <authorList>
            <person name="Han C."/>
        </authorList>
    </citation>
    <scope>NUCLEOTIDE SEQUENCE [LARGE SCALE GENOMIC DNA]</scope>
    <source>
        <strain evidence="1 2">NEAU-YY265</strain>
    </source>
</reference>
<protein>
    <recommendedName>
        <fullName evidence="3">F420-0--gamma-glutamyl ligase</fullName>
    </recommendedName>
</protein>
<dbReference type="OrthoDB" id="9763290at2"/>
<gene>
    <name evidence="1" type="ORF">DY240_29655</name>
</gene>
<evidence type="ECO:0000313" key="2">
    <source>
        <dbReference type="Proteomes" id="UP000284057"/>
    </source>
</evidence>
<dbReference type="SUPFAM" id="SSF144010">
    <property type="entry name" value="CofE-like"/>
    <property type="match status" value="1"/>
</dbReference>